<keyword evidence="3" id="KW-1185">Reference proteome</keyword>
<protein>
    <submittedName>
        <fullName evidence="2">ChrR family anti-sigma-E factor</fullName>
    </submittedName>
</protein>
<feature type="domain" description="ChrR-like cupin" evidence="1">
    <location>
        <begin position="120"/>
        <end position="191"/>
    </location>
</feature>
<dbReference type="InterPro" id="IPR025979">
    <property type="entry name" value="ChrR-like_cupin_dom"/>
</dbReference>
<accession>A0AA51RVA1</accession>
<reference evidence="2 3" key="1">
    <citation type="submission" date="2023-08" db="EMBL/GenBank/DDBJ databases">
        <title>Pleionea litopenaei sp. nov., isolated from stomach of juvenile Litopenaeus vannamei.</title>
        <authorList>
            <person name="Rho A.M."/>
            <person name="Hwang C.Y."/>
        </authorList>
    </citation>
    <scope>NUCLEOTIDE SEQUENCE [LARGE SCALE GENOMIC DNA]</scope>
    <source>
        <strain evidence="2 3">HL-JVS1</strain>
    </source>
</reference>
<dbReference type="Gene3D" id="2.60.120.10">
    <property type="entry name" value="Jelly Rolls"/>
    <property type="match status" value="1"/>
</dbReference>
<proteinExistence type="predicted"/>
<dbReference type="EMBL" id="CP133548">
    <property type="protein sequence ID" value="WMS88227.1"/>
    <property type="molecule type" value="Genomic_DNA"/>
</dbReference>
<evidence type="ECO:0000313" key="2">
    <source>
        <dbReference type="EMBL" id="WMS88227.1"/>
    </source>
</evidence>
<dbReference type="Pfam" id="PF12973">
    <property type="entry name" value="Cupin_7"/>
    <property type="match status" value="1"/>
</dbReference>
<dbReference type="Proteomes" id="UP001239782">
    <property type="component" value="Chromosome"/>
</dbReference>
<dbReference type="InterPro" id="IPR041916">
    <property type="entry name" value="Anti_sigma_zinc_sf"/>
</dbReference>
<dbReference type="InterPro" id="IPR011051">
    <property type="entry name" value="RmlC_Cupin_sf"/>
</dbReference>
<evidence type="ECO:0000313" key="3">
    <source>
        <dbReference type="Proteomes" id="UP001239782"/>
    </source>
</evidence>
<dbReference type="InterPro" id="IPR012807">
    <property type="entry name" value="Anti-sigma_ChrR"/>
</dbReference>
<dbReference type="InterPro" id="IPR014710">
    <property type="entry name" value="RmlC-like_jellyroll"/>
</dbReference>
<dbReference type="KEGG" id="plei:Q9312_04750"/>
<dbReference type="CDD" id="cd20301">
    <property type="entry name" value="cupin_ChrR"/>
    <property type="match status" value="1"/>
</dbReference>
<gene>
    <name evidence="2" type="ORF">Q9312_04750</name>
</gene>
<dbReference type="RefSeq" id="WP_309203431.1">
    <property type="nucleotide sequence ID" value="NZ_CP133548.1"/>
</dbReference>
<name>A0AA51RVA1_9GAMM</name>
<dbReference type="Gene3D" id="1.10.10.1320">
    <property type="entry name" value="Anti-sigma factor, zinc-finger domain"/>
    <property type="match status" value="1"/>
</dbReference>
<dbReference type="NCBIfam" id="TIGR02451">
    <property type="entry name" value="anti_sig_ChrR"/>
    <property type="match status" value="1"/>
</dbReference>
<organism evidence="2 3">
    <name type="scientific">Pleionea litopenaei</name>
    <dbReference type="NCBI Taxonomy" id="3070815"/>
    <lineage>
        <taxon>Bacteria</taxon>
        <taxon>Pseudomonadati</taxon>
        <taxon>Pseudomonadota</taxon>
        <taxon>Gammaproteobacteria</taxon>
        <taxon>Oceanospirillales</taxon>
        <taxon>Pleioneaceae</taxon>
        <taxon>Pleionea</taxon>
    </lineage>
</organism>
<sequence>MSCNHHPNSETLLQYSAGRISGLSRLMVKLHCKVCEHCQHAVDQFEQLGGQALESMPDTPVSSDAFANIMSRIHAEPTISQPRDNDYSALIERILTRGSNDKLNWHWRTKRFAEILLPISDDGHEAKLIYFKKGMKVPQHTHRDKEYTLVLKGSFADDTGEYKRGDYVCKSALDEHAPIATSDCICLAITTQPLKFTGTFGPVLNWFLN</sequence>
<evidence type="ECO:0000259" key="1">
    <source>
        <dbReference type="Pfam" id="PF12973"/>
    </source>
</evidence>
<dbReference type="SUPFAM" id="SSF51182">
    <property type="entry name" value="RmlC-like cupins"/>
    <property type="match status" value="1"/>
</dbReference>
<dbReference type="AlphaFoldDB" id="A0AA51RVA1"/>